<gene>
    <name evidence="1" type="ORF">SJS82_06845</name>
</gene>
<proteinExistence type="predicted"/>
<dbReference type="AlphaFoldDB" id="A0AAP6GAE6"/>
<sequence>MTDKQTAYTPQQHGSEAIEKRCRLILERHWPQHEIDTWLNLLTPSERAYAAILLQRQHHQTSPGAHHSPVAPYDEFSALTRWIDEPPMSQGNLSDAEFKRTIWQKVDEDKWW</sequence>
<comment type="caution">
    <text evidence="1">The sequence shown here is derived from an EMBL/GenBank/DDBJ whole genome shotgun (WGS) entry which is preliminary data.</text>
</comment>
<dbReference type="RefSeq" id="WP_319916694.1">
    <property type="nucleotide sequence ID" value="NZ_JAWZXF010000006.1"/>
</dbReference>
<reference evidence="1" key="1">
    <citation type="submission" date="2023-11" db="EMBL/GenBank/DDBJ databases">
        <title>WGS of Aeromonas in Northern Israel.</title>
        <authorList>
            <person name="Hershko Y."/>
        </authorList>
    </citation>
    <scope>NUCLEOTIDE SEQUENCE</scope>
    <source>
        <strain evidence="1">02297</strain>
    </source>
</reference>
<dbReference type="EMBL" id="JAWZXF010000006">
    <property type="protein sequence ID" value="MDX7921646.1"/>
    <property type="molecule type" value="Genomic_DNA"/>
</dbReference>
<dbReference type="Proteomes" id="UP001285835">
    <property type="component" value="Unassembled WGS sequence"/>
</dbReference>
<accession>A0AAP6GAE6</accession>
<evidence type="ECO:0000313" key="2">
    <source>
        <dbReference type="Proteomes" id="UP001285835"/>
    </source>
</evidence>
<evidence type="ECO:0000313" key="1">
    <source>
        <dbReference type="EMBL" id="MDX7921646.1"/>
    </source>
</evidence>
<name>A0AAP6GAE6_AERME</name>
<organism evidence="1 2">
    <name type="scientific">Aeromonas media</name>
    <dbReference type="NCBI Taxonomy" id="651"/>
    <lineage>
        <taxon>Bacteria</taxon>
        <taxon>Pseudomonadati</taxon>
        <taxon>Pseudomonadota</taxon>
        <taxon>Gammaproteobacteria</taxon>
        <taxon>Aeromonadales</taxon>
        <taxon>Aeromonadaceae</taxon>
        <taxon>Aeromonas</taxon>
    </lineage>
</organism>
<protein>
    <submittedName>
        <fullName evidence="1">Uncharacterized protein</fullName>
    </submittedName>
</protein>